<dbReference type="Gene3D" id="1.10.486.10">
    <property type="entry name" value="PCRA, domain 4"/>
    <property type="match status" value="1"/>
</dbReference>
<evidence type="ECO:0000256" key="6">
    <source>
        <dbReference type="ARBA" id="ARBA00022806"/>
    </source>
</evidence>
<evidence type="ECO:0000256" key="4">
    <source>
        <dbReference type="ARBA" id="ARBA00022763"/>
    </source>
</evidence>
<dbReference type="PROSITE" id="PS51198">
    <property type="entry name" value="UVRD_HELICASE_ATP_BIND"/>
    <property type="match status" value="1"/>
</dbReference>
<dbReference type="Gene3D" id="3.40.50.300">
    <property type="entry name" value="P-loop containing nucleotide triphosphate hydrolases"/>
    <property type="match status" value="2"/>
</dbReference>
<dbReference type="HOGENOM" id="CLU_004900_0_0_11"/>
<dbReference type="InterPro" id="IPR014016">
    <property type="entry name" value="UvrD-like_ATP-bd"/>
</dbReference>
<protein>
    <recommendedName>
        <fullName evidence="13">DNA 3'-5' helicase</fullName>
        <ecNumber evidence="13">5.6.2.4</ecNumber>
    </recommendedName>
</protein>
<dbReference type="SUPFAM" id="SSF52540">
    <property type="entry name" value="P-loop containing nucleoside triphosphate hydrolases"/>
    <property type="match status" value="1"/>
</dbReference>
<dbReference type="PANTHER" id="PTHR11070">
    <property type="entry name" value="UVRD / RECB / PCRA DNA HELICASE FAMILY MEMBER"/>
    <property type="match status" value="1"/>
</dbReference>
<evidence type="ECO:0000256" key="8">
    <source>
        <dbReference type="ARBA" id="ARBA00022840"/>
    </source>
</evidence>
<evidence type="ECO:0000256" key="10">
    <source>
        <dbReference type="ARBA" id="ARBA00023204"/>
    </source>
</evidence>
<keyword evidence="3 15" id="KW-0547">Nucleotide-binding</keyword>
<dbReference type="GO" id="GO:0043138">
    <property type="term" value="F:3'-5' DNA helicase activity"/>
    <property type="evidence" value="ECO:0007669"/>
    <property type="project" value="UniProtKB-EC"/>
</dbReference>
<dbReference type="PROSITE" id="PS51217">
    <property type="entry name" value="UVRD_HELICASE_CTER"/>
    <property type="match status" value="1"/>
</dbReference>
<keyword evidence="19" id="KW-1185">Reference proteome</keyword>
<dbReference type="GO" id="GO:0000725">
    <property type="term" value="P:recombinational repair"/>
    <property type="evidence" value="ECO:0007669"/>
    <property type="project" value="TreeGrafter"/>
</dbReference>
<accession>D6ZCK4</accession>
<keyword evidence="10" id="KW-0234">DNA repair</keyword>
<keyword evidence="5 15" id="KW-0378">Hydrolase</keyword>
<evidence type="ECO:0000256" key="9">
    <source>
        <dbReference type="ARBA" id="ARBA00023125"/>
    </source>
</evidence>
<dbReference type="eggNOG" id="COG2887">
    <property type="taxonomic scope" value="Bacteria"/>
</dbReference>
<keyword evidence="9" id="KW-0238">DNA-binding</keyword>
<dbReference type="STRING" id="640132.Srot_0564"/>
<keyword evidence="8 15" id="KW-0067">ATP-binding</keyword>
<comment type="catalytic activity">
    <reaction evidence="14">
        <text>ATP + H2O = ADP + phosphate + H(+)</text>
        <dbReference type="Rhea" id="RHEA:13065"/>
        <dbReference type="ChEBI" id="CHEBI:15377"/>
        <dbReference type="ChEBI" id="CHEBI:15378"/>
        <dbReference type="ChEBI" id="CHEBI:30616"/>
        <dbReference type="ChEBI" id="CHEBI:43474"/>
        <dbReference type="ChEBI" id="CHEBI:456216"/>
        <dbReference type="EC" id="5.6.2.4"/>
    </reaction>
</comment>
<dbReference type="Pfam" id="PF12705">
    <property type="entry name" value="PDDEXK_1"/>
    <property type="match status" value="1"/>
</dbReference>
<evidence type="ECO:0000256" key="12">
    <source>
        <dbReference type="ARBA" id="ARBA00034617"/>
    </source>
</evidence>
<evidence type="ECO:0000256" key="13">
    <source>
        <dbReference type="ARBA" id="ARBA00034808"/>
    </source>
</evidence>
<evidence type="ECO:0000256" key="1">
    <source>
        <dbReference type="ARBA" id="ARBA00009922"/>
    </source>
</evidence>
<evidence type="ECO:0000313" key="18">
    <source>
        <dbReference type="EMBL" id="ADG97046.1"/>
    </source>
</evidence>
<dbReference type="Gene3D" id="1.10.10.160">
    <property type="match status" value="1"/>
</dbReference>
<dbReference type="AlphaFoldDB" id="D6ZCK4"/>
<dbReference type="InterPro" id="IPR038726">
    <property type="entry name" value="PDDEXK_AddAB-type"/>
</dbReference>
<dbReference type="KEGG" id="srt:Srot_0564"/>
<dbReference type="PANTHER" id="PTHR11070:SF59">
    <property type="entry name" value="DNA 3'-5' HELICASE"/>
    <property type="match status" value="1"/>
</dbReference>
<dbReference type="EC" id="5.6.2.4" evidence="13"/>
<evidence type="ECO:0000256" key="7">
    <source>
        <dbReference type="ARBA" id="ARBA00022839"/>
    </source>
</evidence>
<feature type="binding site" evidence="15">
    <location>
        <begin position="32"/>
        <end position="39"/>
    </location>
    <ligand>
        <name>ATP</name>
        <dbReference type="ChEBI" id="CHEBI:30616"/>
    </ligand>
</feature>
<dbReference type="GO" id="GO:0033202">
    <property type="term" value="C:DNA helicase complex"/>
    <property type="evidence" value="ECO:0007669"/>
    <property type="project" value="TreeGrafter"/>
</dbReference>
<keyword evidence="7" id="KW-0269">Exonuclease</keyword>
<evidence type="ECO:0000256" key="11">
    <source>
        <dbReference type="ARBA" id="ARBA00023235"/>
    </source>
</evidence>
<evidence type="ECO:0000259" key="17">
    <source>
        <dbReference type="PROSITE" id="PS51217"/>
    </source>
</evidence>
<dbReference type="GO" id="GO:0004527">
    <property type="term" value="F:exonuclease activity"/>
    <property type="evidence" value="ECO:0007669"/>
    <property type="project" value="UniProtKB-KW"/>
</dbReference>
<evidence type="ECO:0000313" key="19">
    <source>
        <dbReference type="Proteomes" id="UP000002247"/>
    </source>
</evidence>
<dbReference type="GO" id="GO:0003677">
    <property type="term" value="F:DNA binding"/>
    <property type="evidence" value="ECO:0007669"/>
    <property type="project" value="UniProtKB-KW"/>
</dbReference>
<dbReference type="InterPro" id="IPR000212">
    <property type="entry name" value="DNA_helicase_UvrD/REP"/>
</dbReference>
<evidence type="ECO:0000256" key="2">
    <source>
        <dbReference type="ARBA" id="ARBA00022722"/>
    </source>
</evidence>
<reference evidence="18 19" key="1">
    <citation type="journal article" date="2010" name="Stand. Genomic Sci.">
        <title>Complete genome sequence of Segniliparus rotundus type strain (CDC 1076).</title>
        <authorList>
            <person name="Sikorski J."/>
            <person name="Lapidus A."/>
            <person name="Copeland A."/>
            <person name="Misra M."/>
            <person name="Glavina Del Rio T."/>
            <person name="Nolan M."/>
            <person name="Lucas S."/>
            <person name="Chen F."/>
            <person name="Tice H."/>
            <person name="Cheng J.F."/>
            <person name="Jando M."/>
            <person name="Schneider S."/>
            <person name="Bruce D."/>
            <person name="Goodwin L."/>
            <person name="Pitluck S."/>
            <person name="Liolios K."/>
            <person name="Mikhailova N."/>
            <person name="Pati A."/>
            <person name="Ivanova N."/>
            <person name="Mavromatis K."/>
            <person name="Chen A."/>
            <person name="Palaniappan K."/>
            <person name="Chertkov O."/>
            <person name="Land M."/>
            <person name="Hauser L."/>
            <person name="Chang Y.J."/>
            <person name="Jeffries C.D."/>
            <person name="Brettin T."/>
            <person name="Detter J.C."/>
            <person name="Han C."/>
            <person name="Rohde M."/>
            <person name="Goker M."/>
            <person name="Bristow J."/>
            <person name="Eisen J.A."/>
            <person name="Markowitz V."/>
            <person name="Hugenholtz P."/>
            <person name="Kyrpides N.C."/>
            <person name="Klenk H.P."/>
        </authorList>
    </citation>
    <scope>NUCLEOTIDE SEQUENCE [LARGE SCALE GENOMIC DNA]</scope>
    <source>
        <strain evidence="19">ATCC BAA-972 / CDC 1076 / CIP 108378 / DSM 44985 / JCM 13578</strain>
    </source>
</reference>
<feature type="domain" description="UvrD-like helicase C-terminal" evidence="17">
    <location>
        <begin position="310"/>
        <end position="591"/>
    </location>
</feature>
<keyword evidence="11" id="KW-0413">Isomerase</keyword>
<feature type="domain" description="UvrD-like helicase ATP-binding" evidence="16">
    <location>
        <begin position="11"/>
        <end position="328"/>
    </location>
</feature>
<dbReference type="GO" id="GO:0005524">
    <property type="term" value="F:ATP binding"/>
    <property type="evidence" value="ECO:0007669"/>
    <property type="project" value="UniProtKB-UniRule"/>
</dbReference>
<keyword evidence="4" id="KW-0227">DNA damage</keyword>
<dbReference type="Pfam" id="PF13361">
    <property type="entry name" value="UvrD_C"/>
    <property type="match status" value="1"/>
</dbReference>
<evidence type="ECO:0000256" key="14">
    <source>
        <dbReference type="ARBA" id="ARBA00048988"/>
    </source>
</evidence>
<dbReference type="Gene3D" id="3.90.320.10">
    <property type="match status" value="1"/>
</dbReference>
<dbReference type="Pfam" id="PF00580">
    <property type="entry name" value="UvrD-helicase"/>
    <property type="match status" value="1"/>
</dbReference>
<dbReference type="Proteomes" id="UP000002247">
    <property type="component" value="Chromosome"/>
</dbReference>
<keyword evidence="2" id="KW-0540">Nuclease</keyword>
<dbReference type="InterPro" id="IPR014017">
    <property type="entry name" value="DNA_helicase_UvrD-like_C"/>
</dbReference>
<dbReference type="EMBL" id="CP001958">
    <property type="protein sequence ID" value="ADG97046.1"/>
    <property type="molecule type" value="Genomic_DNA"/>
</dbReference>
<evidence type="ECO:0000259" key="16">
    <source>
        <dbReference type="PROSITE" id="PS51198"/>
    </source>
</evidence>
<evidence type="ECO:0000256" key="3">
    <source>
        <dbReference type="ARBA" id="ARBA00022741"/>
    </source>
</evidence>
<comment type="catalytic activity">
    <reaction evidence="12">
        <text>Couples ATP hydrolysis with the unwinding of duplex DNA by translocating in the 3'-5' direction.</text>
        <dbReference type="EC" id="5.6.2.4"/>
    </reaction>
</comment>
<gene>
    <name evidence="18" type="ordered locus">Srot_0564</name>
</gene>
<dbReference type="eggNOG" id="COG0210">
    <property type="taxonomic scope" value="Bacteria"/>
</dbReference>
<keyword evidence="6 15" id="KW-0347">Helicase</keyword>
<dbReference type="GO" id="GO:0005829">
    <property type="term" value="C:cytosol"/>
    <property type="evidence" value="ECO:0007669"/>
    <property type="project" value="TreeGrafter"/>
</dbReference>
<name>D6ZCK4_SEGRD</name>
<organism evidence="18 19">
    <name type="scientific">Segniliparus rotundus (strain ATCC BAA-972 / CDC 1076 / CIP 108378 / DSM 44985 / JCM 13578)</name>
    <dbReference type="NCBI Taxonomy" id="640132"/>
    <lineage>
        <taxon>Bacteria</taxon>
        <taxon>Bacillati</taxon>
        <taxon>Actinomycetota</taxon>
        <taxon>Actinomycetes</taxon>
        <taxon>Mycobacteriales</taxon>
        <taxon>Segniliparaceae</taxon>
        <taxon>Segniliparus</taxon>
    </lineage>
</organism>
<dbReference type="InterPro" id="IPR027417">
    <property type="entry name" value="P-loop_NTPase"/>
</dbReference>
<dbReference type="InterPro" id="IPR013986">
    <property type="entry name" value="DExx_box_DNA_helicase_dom_sf"/>
</dbReference>
<evidence type="ECO:0000256" key="5">
    <source>
        <dbReference type="ARBA" id="ARBA00022801"/>
    </source>
</evidence>
<proteinExistence type="inferred from homology"/>
<evidence type="ECO:0000256" key="15">
    <source>
        <dbReference type="PROSITE-ProRule" id="PRU00560"/>
    </source>
</evidence>
<dbReference type="InterPro" id="IPR011604">
    <property type="entry name" value="PDDEXK-like_dom_sf"/>
</dbReference>
<sequence length="1025" mass="108311">MDRMSPRQLFEEPARLFQDLASGRRGPFMVRGGPGSGKTRLVVDLACHWAPQPGTVTVVLTSNRAAADRLRAQIHGRLLRASPQLALAKPLVRTTHSYAFALLEARARASGNPPPRLIPAAEQDATLRELAIDQAARWPEPLRAALGSMEFTAQLRSVFQRAAQHGHGPEGLIALGTARARPEWVAAGRTWREYEQVMTLRGAVGMADPAASPGALDAAELLGAALDAVAEDPDLLLHPLGKPGSRFVVFVDDAQHFDPQAARLSSLAARRADLAVCTVDPDQSVFWFQGAQTGPGLWREAEQLRLGPSQRLSSSVAQLVAAVAPRSAPQVATCRESAGEAQTRLYPTVAAQAEGVVEALCRAHARDQVPWSRMAVLVRSVPVLEPSLARAAALADVPLRLAAMSGPLAANTAVSALLSLLKALARKALEPATALELLVSPIAGASVAQARSLRRLLRAQEPDRPSLDLLAELVLGAREHDVPEPVLRLRRVWRAACEALGAPAPTVETVLWAAWSASGLEERLPEGDFAAVRALFAAARAQRAADAADAAAELARFAERVERERLPVSATLGDGGGSDAVTLLSAHAAAGQEWDVVVVCGVQEGLWPGFSESSSLLGVDELAAALAGTPAEAKLDARKQVLAQERRLLYLACSRAREQLLVTAVEGEGDLVPSRFLAPLAPLALRTQEHGPAERAAAAPPPAPATPWSSAGVVAELRALACGADQHRAQRAAAALAALAQAGVIGAHPKSWHGLAEVSTSEPLAKDGSLTLSPSRVQQLLDCPLRWLFERAMPAAPGEAAAIGTAVHLLASVADRFPEDELQAALDAAARAADERSARPPWAAQRRREQLARLFAAFMAWRNASRGELTQVGVEIPVEMSVSGVTLRGRIDRLERTARGELVIVDLKTAATPRSAASVREDPQLACYQLVVRMARDEPVAGGKLVYLGALRQETGAAEREQPALTEEEAAQWNSTIREAAAAAAGPQFRARPNQHCGSCPGRRCCPALQSAPGAPLAGAAGGAR</sequence>
<comment type="similarity">
    <text evidence="1">Belongs to the helicase family. UvrD subfamily.</text>
</comment>